<evidence type="ECO:0008006" key="4">
    <source>
        <dbReference type="Google" id="ProtNLM"/>
    </source>
</evidence>
<evidence type="ECO:0000256" key="1">
    <source>
        <dbReference type="SAM" id="MobiDB-lite"/>
    </source>
</evidence>
<dbReference type="OrthoDB" id="120976at2759"/>
<gene>
    <name evidence="2" type="ORF">DIATSA_LOCUS13383</name>
</gene>
<dbReference type="SMART" id="SM00368">
    <property type="entry name" value="LRR_RI"/>
    <property type="match status" value="3"/>
</dbReference>
<sequence>MVEDEPQRPNPTDFDIFLPWACQQLQLHTMVQVVREEQQEYVSATTSERTKVKTKPKAKEDTQTDLDSEVDQLNRMPAITYEDILYINAVYNYNNNLVQIKFANTCTIPRLVLKIIGLIIKYHTHLTSIIINKGINEYSMYELGKLLPLSNITDICLDGTYLKNANYQLLFEQQSSMRQLSLARCSIDDVVLEVIANALIHPSPASKFLSILNLSSNIISDSGIISLANALRTNRALNYLNLSNNMISDRGMTCILDTLVRFPLSLSELVASRSRHIEFMKDKSERIMNLATELRSYDIDKRSIKQKSMKTLKKGKVLTERDTSLKNINEIDNSNQEALFEKATAIVEATLGSFKDPFNKNNTFVKDNITYCFGNNSLYYLNVSYNNWSYLSLKKLLTVLIYQKTINRKPRGLINLSIEGNLIPEHCKELSLIDSLLNECLSLIQRDVTIPKKKTLTKTNK</sequence>
<dbReference type="InterPro" id="IPR032675">
    <property type="entry name" value="LRR_dom_sf"/>
</dbReference>
<protein>
    <recommendedName>
        <fullName evidence="4">Leucine-rich repeat-containing protein 71</fullName>
    </recommendedName>
</protein>
<reference evidence="2" key="1">
    <citation type="submission" date="2021-12" db="EMBL/GenBank/DDBJ databases">
        <authorList>
            <person name="King R."/>
        </authorList>
    </citation>
    <scope>NUCLEOTIDE SEQUENCE</scope>
</reference>
<evidence type="ECO:0000313" key="3">
    <source>
        <dbReference type="Proteomes" id="UP001153714"/>
    </source>
</evidence>
<dbReference type="EMBL" id="OU893339">
    <property type="protein sequence ID" value="CAG9796177.1"/>
    <property type="molecule type" value="Genomic_DNA"/>
</dbReference>
<feature type="region of interest" description="Disordered" evidence="1">
    <location>
        <begin position="45"/>
        <end position="65"/>
    </location>
</feature>
<dbReference type="PANTHER" id="PTHR46984:SF1">
    <property type="entry name" value="LEUCINE-RICH REPEAT-CONTAINING PROTEIN 71"/>
    <property type="match status" value="1"/>
</dbReference>
<proteinExistence type="predicted"/>
<organism evidence="2 3">
    <name type="scientific">Diatraea saccharalis</name>
    <name type="common">sugarcane borer</name>
    <dbReference type="NCBI Taxonomy" id="40085"/>
    <lineage>
        <taxon>Eukaryota</taxon>
        <taxon>Metazoa</taxon>
        <taxon>Ecdysozoa</taxon>
        <taxon>Arthropoda</taxon>
        <taxon>Hexapoda</taxon>
        <taxon>Insecta</taxon>
        <taxon>Pterygota</taxon>
        <taxon>Neoptera</taxon>
        <taxon>Endopterygota</taxon>
        <taxon>Lepidoptera</taxon>
        <taxon>Glossata</taxon>
        <taxon>Ditrysia</taxon>
        <taxon>Pyraloidea</taxon>
        <taxon>Crambidae</taxon>
        <taxon>Crambinae</taxon>
        <taxon>Diatraea</taxon>
    </lineage>
</organism>
<dbReference type="InterPro" id="IPR001611">
    <property type="entry name" value="Leu-rich_rpt"/>
</dbReference>
<keyword evidence="3" id="KW-1185">Reference proteome</keyword>
<dbReference type="SUPFAM" id="SSF52047">
    <property type="entry name" value="RNI-like"/>
    <property type="match status" value="1"/>
</dbReference>
<dbReference type="Pfam" id="PF13516">
    <property type="entry name" value="LRR_6"/>
    <property type="match status" value="2"/>
</dbReference>
<dbReference type="AlphaFoldDB" id="A0A9N9RGD3"/>
<name>A0A9N9RGD3_9NEOP</name>
<dbReference type="Gene3D" id="3.80.10.10">
    <property type="entry name" value="Ribonuclease Inhibitor"/>
    <property type="match status" value="1"/>
</dbReference>
<reference evidence="2" key="2">
    <citation type="submission" date="2022-10" db="EMBL/GenBank/DDBJ databases">
        <authorList>
            <consortium name="ENA_rothamsted_submissions"/>
            <consortium name="culmorum"/>
            <person name="King R."/>
        </authorList>
    </citation>
    <scope>NUCLEOTIDE SEQUENCE</scope>
</reference>
<dbReference type="Proteomes" id="UP001153714">
    <property type="component" value="Chromosome 8"/>
</dbReference>
<dbReference type="InterPro" id="IPR053040">
    <property type="entry name" value="LRR-containing_protein_71"/>
</dbReference>
<dbReference type="PANTHER" id="PTHR46984">
    <property type="entry name" value="LEUCINE-RICH REPEAT-CONTAINING PROTEIN 71"/>
    <property type="match status" value="1"/>
</dbReference>
<evidence type="ECO:0000313" key="2">
    <source>
        <dbReference type="EMBL" id="CAG9796177.1"/>
    </source>
</evidence>
<accession>A0A9N9RGD3</accession>